<organism evidence="6 7">
    <name type="scientific">Stegodyphus mimosarum</name>
    <name type="common">African social velvet spider</name>
    <dbReference type="NCBI Taxonomy" id="407821"/>
    <lineage>
        <taxon>Eukaryota</taxon>
        <taxon>Metazoa</taxon>
        <taxon>Ecdysozoa</taxon>
        <taxon>Arthropoda</taxon>
        <taxon>Chelicerata</taxon>
        <taxon>Arachnida</taxon>
        <taxon>Araneae</taxon>
        <taxon>Araneomorphae</taxon>
        <taxon>Entelegynae</taxon>
        <taxon>Eresoidea</taxon>
        <taxon>Eresidae</taxon>
        <taxon>Stegodyphus</taxon>
    </lineage>
</organism>
<evidence type="ECO:0000256" key="1">
    <source>
        <dbReference type="ARBA" id="ARBA00009545"/>
    </source>
</evidence>
<dbReference type="GO" id="GO:0005737">
    <property type="term" value="C:cytoplasm"/>
    <property type="evidence" value="ECO:0007669"/>
    <property type="project" value="TreeGrafter"/>
</dbReference>
<evidence type="ECO:0000256" key="2">
    <source>
        <dbReference type="ARBA" id="ARBA00012255"/>
    </source>
</evidence>
<dbReference type="STRING" id="407821.A0A087UN53"/>
<dbReference type="GO" id="GO:0005634">
    <property type="term" value="C:nucleus"/>
    <property type="evidence" value="ECO:0007669"/>
    <property type="project" value="TreeGrafter"/>
</dbReference>
<dbReference type="EC" id="3.2.1.143" evidence="2"/>
<proteinExistence type="inferred from homology"/>
<dbReference type="Pfam" id="PF05028">
    <property type="entry name" value="PARG_cat_C"/>
    <property type="match status" value="1"/>
</dbReference>
<dbReference type="PANTHER" id="PTHR12837">
    <property type="entry name" value="POLY ADP-RIBOSE GLYCOHYDROLASE"/>
    <property type="match status" value="1"/>
</dbReference>
<evidence type="ECO:0000259" key="4">
    <source>
        <dbReference type="Pfam" id="PF05028"/>
    </source>
</evidence>
<accession>A0A087UN53</accession>
<dbReference type="OrthoDB" id="6154436at2759"/>
<dbReference type="GO" id="GO:1990966">
    <property type="term" value="P:ATP generation from poly-ADP-D-ribose"/>
    <property type="evidence" value="ECO:0007669"/>
    <property type="project" value="TreeGrafter"/>
</dbReference>
<feature type="non-terminal residue" evidence="6">
    <location>
        <position position="288"/>
    </location>
</feature>
<evidence type="ECO:0000313" key="6">
    <source>
        <dbReference type="EMBL" id="KFM78792.1"/>
    </source>
</evidence>
<dbReference type="GO" id="GO:0006282">
    <property type="term" value="P:regulation of DNA repair"/>
    <property type="evidence" value="ECO:0007669"/>
    <property type="project" value="InterPro"/>
</dbReference>
<dbReference type="PANTHER" id="PTHR12837:SF14">
    <property type="entry name" value="POLY(ADP-RIBOSE) GLYCOHYDROLASE"/>
    <property type="match status" value="1"/>
</dbReference>
<sequence length="288" mass="32760">MAHVLLPCDLPTWSDVQRHLAQLKTCKNGEQVTQIMLKIYETCCISLDPDDNQPKSEHSGFQELRFFIDDIMTEQERSKFLTETLSTMVSQALNLRIAKPPNGFLYSLKKEDSTFVLERPFIASLLANAFFSTFPKRNSKTHPTLQDFSFADFFTYLTKRSHQKKLKVLLRYFEKLDMQPKGMVTFVRKVVHGPSLPGWLCSDRPLVPLIVRPEGTLHEAEPHVFRAFPCTSLIGGDVLKTSTSQEAKLFFTFPELLVSLSFVESLGDDESLLTEGIYPATSARKSSR</sequence>
<dbReference type="GO" id="GO:0009225">
    <property type="term" value="P:nucleotide-sugar metabolic process"/>
    <property type="evidence" value="ECO:0007669"/>
    <property type="project" value="TreeGrafter"/>
</dbReference>
<dbReference type="InterPro" id="IPR007724">
    <property type="entry name" value="Poly_GlycHdrlase"/>
</dbReference>
<dbReference type="GO" id="GO:0005975">
    <property type="term" value="P:carbohydrate metabolic process"/>
    <property type="evidence" value="ECO:0007669"/>
    <property type="project" value="InterPro"/>
</dbReference>
<evidence type="ECO:0000259" key="5">
    <source>
        <dbReference type="Pfam" id="PF20811"/>
    </source>
</evidence>
<feature type="domain" description="PARG helical" evidence="5">
    <location>
        <begin position="72"/>
        <end position="188"/>
    </location>
</feature>
<feature type="domain" description="PARG catalytic Macro" evidence="4">
    <location>
        <begin position="199"/>
        <end position="277"/>
    </location>
</feature>
<dbReference type="GO" id="GO:0004649">
    <property type="term" value="F:poly(ADP-ribose) glycohydrolase activity"/>
    <property type="evidence" value="ECO:0007669"/>
    <property type="project" value="UniProtKB-EC"/>
</dbReference>
<dbReference type="OMA" id="ETEMSCE"/>
<dbReference type="Pfam" id="PF20811">
    <property type="entry name" value="PARG_cat_N"/>
    <property type="match status" value="1"/>
</dbReference>
<dbReference type="AlphaFoldDB" id="A0A087UN53"/>
<name>A0A087UN53_STEMI</name>
<evidence type="ECO:0000256" key="3">
    <source>
        <dbReference type="ARBA" id="ARBA00022801"/>
    </source>
</evidence>
<comment type="similarity">
    <text evidence="1">Belongs to the poly(ADP-ribose) glycohydrolase family.</text>
</comment>
<keyword evidence="3 6" id="KW-0378">Hydrolase</keyword>
<gene>
    <name evidence="6" type="ORF">X975_09610</name>
</gene>
<dbReference type="Proteomes" id="UP000054359">
    <property type="component" value="Unassembled WGS sequence"/>
</dbReference>
<dbReference type="EMBL" id="KK120669">
    <property type="protein sequence ID" value="KFM78792.1"/>
    <property type="molecule type" value="Genomic_DNA"/>
</dbReference>
<keyword evidence="7" id="KW-1185">Reference proteome</keyword>
<evidence type="ECO:0000313" key="7">
    <source>
        <dbReference type="Proteomes" id="UP000054359"/>
    </source>
</evidence>
<protein>
    <recommendedName>
        <fullName evidence="2">poly(ADP-ribose) glycohydrolase</fullName>
        <ecNumber evidence="2">3.2.1.143</ecNumber>
    </recommendedName>
</protein>
<reference evidence="6 7" key="1">
    <citation type="submission" date="2013-11" db="EMBL/GenBank/DDBJ databases">
        <title>Genome sequencing of Stegodyphus mimosarum.</title>
        <authorList>
            <person name="Bechsgaard J."/>
        </authorList>
    </citation>
    <scope>NUCLEOTIDE SEQUENCE [LARGE SCALE GENOMIC DNA]</scope>
</reference>
<dbReference type="InterPro" id="IPR048362">
    <property type="entry name" value="PARG_helical"/>
</dbReference>
<dbReference type="InterPro" id="IPR046372">
    <property type="entry name" value="PARG_cat_C"/>
</dbReference>